<reference evidence="12" key="1">
    <citation type="submission" date="2025-08" db="UniProtKB">
        <authorList>
            <consortium name="RefSeq"/>
        </authorList>
    </citation>
    <scope>IDENTIFICATION</scope>
</reference>
<accession>A0A1U8B458</accession>
<evidence type="ECO:0000256" key="10">
    <source>
        <dbReference type="SAM" id="Phobius"/>
    </source>
</evidence>
<dbReference type="eggNOG" id="ENOG502QPZ5">
    <property type="taxonomic scope" value="Eukaryota"/>
</dbReference>
<evidence type="ECO:0000256" key="1">
    <source>
        <dbReference type="ARBA" id="ARBA00004141"/>
    </source>
</evidence>
<dbReference type="PANTHER" id="PTHR31942">
    <property type="entry name" value="MLO-LIKE PROTEIN 1"/>
    <property type="match status" value="1"/>
</dbReference>
<dbReference type="STRING" id="4432.A0A1U8B458"/>
<keyword evidence="8" id="KW-0112">Calmodulin-binding</keyword>
<feature type="region of interest" description="Disordered" evidence="9">
    <location>
        <begin position="438"/>
        <end position="513"/>
    </location>
</feature>
<dbReference type="AlphaFoldDB" id="A0A1U8B458"/>
<feature type="transmembrane region" description="Helical" evidence="10">
    <location>
        <begin position="346"/>
        <end position="372"/>
    </location>
</feature>
<dbReference type="OrthoDB" id="1388414at2759"/>
<comment type="similarity">
    <text evidence="2 8">Belongs to the MLO family.</text>
</comment>
<evidence type="ECO:0000313" key="11">
    <source>
        <dbReference type="Proteomes" id="UP000189703"/>
    </source>
</evidence>
<evidence type="ECO:0000256" key="3">
    <source>
        <dbReference type="ARBA" id="ARBA00022692"/>
    </source>
</evidence>
<keyword evidence="7 8" id="KW-0568">Pathogenesis-related protein</keyword>
<dbReference type="Pfam" id="PF03094">
    <property type="entry name" value="Mlo"/>
    <property type="match status" value="1"/>
</dbReference>
<keyword evidence="3 8" id="KW-0812">Transmembrane</keyword>
<protein>
    <recommendedName>
        <fullName evidence="8">MLO-like protein</fullName>
    </recommendedName>
</protein>
<dbReference type="GO" id="GO:0006952">
    <property type="term" value="P:defense response"/>
    <property type="evidence" value="ECO:0007669"/>
    <property type="project" value="UniProtKB-KW"/>
</dbReference>
<feature type="compositionally biased region" description="Basic residues" evidence="9">
    <location>
        <begin position="466"/>
        <end position="476"/>
    </location>
</feature>
<feature type="transmembrane region" description="Helical" evidence="10">
    <location>
        <begin position="384"/>
        <end position="410"/>
    </location>
</feature>
<comment type="subcellular location">
    <subcellularLocation>
        <location evidence="1 8">Membrane</location>
        <topology evidence="1 8">Multi-pass membrane protein</topology>
    </subcellularLocation>
</comment>
<feature type="transmembrane region" description="Helical" evidence="10">
    <location>
        <begin position="139"/>
        <end position="160"/>
    </location>
</feature>
<organism evidence="11 12">
    <name type="scientific">Nelumbo nucifera</name>
    <name type="common">Sacred lotus</name>
    <dbReference type="NCBI Taxonomy" id="4432"/>
    <lineage>
        <taxon>Eukaryota</taxon>
        <taxon>Viridiplantae</taxon>
        <taxon>Streptophyta</taxon>
        <taxon>Embryophyta</taxon>
        <taxon>Tracheophyta</taxon>
        <taxon>Spermatophyta</taxon>
        <taxon>Magnoliopsida</taxon>
        <taxon>Proteales</taxon>
        <taxon>Nelumbonaceae</taxon>
        <taxon>Nelumbo</taxon>
    </lineage>
</organism>
<evidence type="ECO:0000256" key="9">
    <source>
        <dbReference type="SAM" id="MobiDB-lite"/>
    </source>
</evidence>
<keyword evidence="5 8" id="KW-1133">Transmembrane helix</keyword>
<keyword evidence="6 8" id="KW-0472">Membrane</keyword>
<evidence type="ECO:0000256" key="2">
    <source>
        <dbReference type="ARBA" id="ARBA00006574"/>
    </source>
</evidence>
<sequence length="531" mass="60994">MAGDENSQHRQLDQTPTWAVAVVCAIMIIISLVLEKVIHKVGEWFTEKRKKSMFEALEKIKTELMVLGFISLLLSFLGSYIPRICIPENVSRAMLPCPYVEPRRKLLWNQHRLLKTNYGGQHQCNTGEPLLSKEGVHELHIFIFFLAIIHAFNSAITMLLGRLKIRGWKAWEQETKSIDYQFSHDPSRFRLTHETSFVKAHTSCWTRIPFFFYFASFFQQFFMSVRKADYLALRHGFISVHLAPGSNFNFQKYIKRSLEDDFKVVVGISPLLWALAVVFLLINFIGVKALFGLSIIPLFIILAVGTKLQAIITRMALEIQERHAVVQGIPLVQLSDKHFWFGRPQLVLYLIHFVLFQNAFQITYFLWILYAFGTHSCFHKKIRLPIIQISLGVVVQVLCSYITLPLYSLVTQMGSSMKRSIFDEQTTKALKNWHMAAVKRQHDERKGRSPARTLGRSQGASPAHHSPPRTLHRFRTTGHSNTQPSKSDRTYYSDREMSDLEPEAPLTSSTPSNLIAVQVQQSEHHDLLTGP</sequence>
<dbReference type="GO" id="GO:0005516">
    <property type="term" value="F:calmodulin binding"/>
    <property type="evidence" value="ECO:0007669"/>
    <property type="project" value="UniProtKB-KW"/>
</dbReference>
<evidence type="ECO:0000313" key="12">
    <source>
        <dbReference type="RefSeq" id="XP_010270522.1"/>
    </source>
</evidence>
<feature type="transmembrane region" description="Helical" evidence="10">
    <location>
        <begin position="291"/>
        <end position="312"/>
    </location>
</feature>
<proteinExistence type="inferred from homology"/>
<keyword evidence="4 8" id="KW-0611">Plant defense</keyword>
<evidence type="ECO:0000256" key="6">
    <source>
        <dbReference type="ARBA" id="ARBA00023136"/>
    </source>
</evidence>
<keyword evidence="11" id="KW-1185">Reference proteome</keyword>
<comment type="domain">
    <text evidence="8">The C-terminus contains a calmodulin-binding domain, which binds calmodulin in a calcium-dependent fashion.</text>
</comment>
<feature type="transmembrane region" description="Helical" evidence="10">
    <location>
        <begin position="18"/>
        <end position="39"/>
    </location>
</feature>
<evidence type="ECO:0000256" key="7">
    <source>
        <dbReference type="ARBA" id="ARBA00023265"/>
    </source>
</evidence>
<dbReference type="PANTHER" id="PTHR31942:SF49">
    <property type="entry name" value="MLO-LIKE PROTEIN 8"/>
    <property type="match status" value="1"/>
</dbReference>
<feature type="compositionally biased region" description="Basic and acidic residues" evidence="9">
    <location>
        <begin position="486"/>
        <end position="498"/>
    </location>
</feature>
<feature type="transmembrane region" description="Helical" evidence="10">
    <location>
        <begin position="264"/>
        <end position="285"/>
    </location>
</feature>
<gene>
    <name evidence="12" type="primary">LOC104606830</name>
    <name evidence="8" type="synonym">MLO</name>
</gene>
<dbReference type="OMA" id="KNWHMAA"/>
<dbReference type="InterPro" id="IPR004326">
    <property type="entry name" value="Mlo"/>
</dbReference>
<dbReference type="GeneID" id="104606830"/>
<evidence type="ECO:0000256" key="8">
    <source>
        <dbReference type="RuleBase" id="RU280816"/>
    </source>
</evidence>
<dbReference type="KEGG" id="nnu:104606830"/>
<comment type="function">
    <text evidence="8">May be involved in modulation of pathogen defense and leaf cell death.</text>
</comment>
<feature type="transmembrane region" description="Helical" evidence="10">
    <location>
        <begin position="60"/>
        <end position="81"/>
    </location>
</feature>
<name>A0A1U8B458_NELNU</name>
<dbReference type="GO" id="GO:0016020">
    <property type="term" value="C:membrane"/>
    <property type="evidence" value="ECO:0007669"/>
    <property type="project" value="UniProtKB-SubCell"/>
</dbReference>
<evidence type="ECO:0000256" key="4">
    <source>
        <dbReference type="ARBA" id="ARBA00022821"/>
    </source>
</evidence>
<dbReference type="RefSeq" id="XP_010270522.1">
    <property type="nucleotide sequence ID" value="XM_010272220.1"/>
</dbReference>
<evidence type="ECO:0000256" key="5">
    <source>
        <dbReference type="ARBA" id="ARBA00022989"/>
    </source>
</evidence>
<dbReference type="Proteomes" id="UP000189703">
    <property type="component" value="Unplaced"/>
</dbReference>